<reference evidence="1" key="1">
    <citation type="submission" date="2020-03" db="EMBL/GenBank/DDBJ databases">
        <title>The deep terrestrial virosphere.</title>
        <authorList>
            <person name="Holmfeldt K."/>
            <person name="Nilsson E."/>
            <person name="Simone D."/>
            <person name="Lopez-Fernandez M."/>
            <person name="Wu X."/>
            <person name="de Brujin I."/>
            <person name="Lundin D."/>
            <person name="Andersson A."/>
            <person name="Bertilsson S."/>
            <person name="Dopson M."/>
        </authorList>
    </citation>
    <scope>NUCLEOTIDE SEQUENCE</scope>
    <source>
        <strain evidence="2">MM415A04006</strain>
        <strain evidence="1">MM415B00334</strain>
    </source>
</reference>
<dbReference type="EMBL" id="MT141763">
    <property type="protein sequence ID" value="QJA70088.1"/>
    <property type="molecule type" value="Genomic_DNA"/>
</dbReference>
<organism evidence="1">
    <name type="scientific">viral metagenome</name>
    <dbReference type="NCBI Taxonomy" id="1070528"/>
    <lineage>
        <taxon>unclassified sequences</taxon>
        <taxon>metagenomes</taxon>
        <taxon>organismal metagenomes</taxon>
    </lineage>
</organism>
<evidence type="ECO:0000313" key="1">
    <source>
        <dbReference type="EMBL" id="QJA66764.1"/>
    </source>
</evidence>
<proteinExistence type="predicted"/>
<dbReference type="AlphaFoldDB" id="A0A6M3JAA1"/>
<protein>
    <submittedName>
        <fullName evidence="1">Uncharacterized protein</fullName>
    </submittedName>
</protein>
<sequence length="74" mass="8455">MKQAQHTPEPLKRSDVTRINAYLRARYDGCRNIRHDGDGAVTCTVDRMPNTNTPGRIFAGWARDLLWEAIQEAK</sequence>
<gene>
    <name evidence="2" type="ORF">MM415A04006_0007</name>
    <name evidence="1" type="ORF">MM415B00334_0017</name>
</gene>
<name>A0A6M3JAA1_9ZZZZ</name>
<accession>A0A6M3JAA1</accession>
<evidence type="ECO:0000313" key="2">
    <source>
        <dbReference type="EMBL" id="QJA70088.1"/>
    </source>
</evidence>
<dbReference type="EMBL" id="MT141560">
    <property type="protein sequence ID" value="QJA66764.1"/>
    <property type="molecule type" value="Genomic_DNA"/>
</dbReference>